<feature type="chain" id="PRO_5045297131" evidence="2">
    <location>
        <begin position="25"/>
        <end position="222"/>
    </location>
</feature>
<feature type="domain" description="DUF4352" evidence="3">
    <location>
        <begin position="86"/>
        <end position="207"/>
    </location>
</feature>
<keyword evidence="1 2" id="KW-0732">Signal</keyword>
<accession>A0ABV6GHC7</accession>
<dbReference type="Proteomes" id="UP001589854">
    <property type="component" value="Unassembled WGS sequence"/>
</dbReference>
<dbReference type="PROSITE" id="PS51257">
    <property type="entry name" value="PROKAR_LIPOPROTEIN"/>
    <property type="match status" value="1"/>
</dbReference>
<dbReference type="RefSeq" id="WP_378935708.1">
    <property type="nucleotide sequence ID" value="NZ_JBHLVO010000014.1"/>
</dbReference>
<dbReference type="InterPro" id="IPR029050">
    <property type="entry name" value="Immunoprotect_excell_Ig-like"/>
</dbReference>
<feature type="signal peptide" evidence="2">
    <location>
        <begin position="1"/>
        <end position="24"/>
    </location>
</feature>
<dbReference type="Gene3D" id="2.60.40.1240">
    <property type="match status" value="1"/>
</dbReference>
<gene>
    <name evidence="4" type="ORF">ACFFIX_15945</name>
</gene>
<keyword evidence="5" id="KW-1185">Reference proteome</keyword>
<evidence type="ECO:0000256" key="1">
    <source>
        <dbReference type="ARBA" id="ARBA00022729"/>
    </source>
</evidence>
<dbReference type="Pfam" id="PF11611">
    <property type="entry name" value="DUF4352"/>
    <property type="match status" value="1"/>
</dbReference>
<evidence type="ECO:0000313" key="4">
    <source>
        <dbReference type="EMBL" id="MFC0272920.1"/>
    </source>
</evidence>
<evidence type="ECO:0000259" key="3">
    <source>
        <dbReference type="Pfam" id="PF11611"/>
    </source>
</evidence>
<dbReference type="InterPro" id="IPR029051">
    <property type="entry name" value="DUF4352"/>
</dbReference>
<evidence type="ECO:0000313" key="5">
    <source>
        <dbReference type="Proteomes" id="UP001589854"/>
    </source>
</evidence>
<name>A0ABV6GHC7_9BACI</name>
<organism evidence="4 5">
    <name type="scientific">Metabacillus herbersteinensis</name>
    <dbReference type="NCBI Taxonomy" id="283816"/>
    <lineage>
        <taxon>Bacteria</taxon>
        <taxon>Bacillati</taxon>
        <taxon>Bacillota</taxon>
        <taxon>Bacilli</taxon>
        <taxon>Bacillales</taxon>
        <taxon>Bacillaceae</taxon>
        <taxon>Metabacillus</taxon>
    </lineage>
</organism>
<dbReference type="EMBL" id="JBHLVO010000014">
    <property type="protein sequence ID" value="MFC0272920.1"/>
    <property type="molecule type" value="Genomic_DNA"/>
</dbReference>
<sequence>MKKQFLLFLLLTLLLLGCSNNQLVNVASGKNSDSTKTEAEEETSVQQNHYDEYVLNPQVTNDQSLQKVGDSVTDEKGEATLKAIKNMNETVKIGPVEMTIKDVKVLHTKPDYSMIDFFHTYTHDQEFDFVKVFVEIKNTSNEEINFAPVAILETSTGEQKVWEDDIYLEELNGKLGANEKKLGNLGFIVEKSDMKSIDITTSDVFGQDEKVKEKSKKINIEF</sequence>
<protein>
    <submittedName>
        <fullName evidence="4">DUF4352 domain-containing protein</fullName>
    </submittedName>
</protein>
<proteinExistence type="predicted"/>
<evidence type="ECO:0000256" key="2">
    <source>
        <dbReference type="SAM" id="SignalP"/>
    </source>
</evidence>
<reference evidence="4 5" key="1">
    <citation type="submission" date="2024-09" db="EMBL/GenBank/DDBJ databases">
        <authorList>
            <person name="Sun Q."/>
            <person name="Mori K."/>
        </authorList>
    </citation>
    <scope>NUCLEOTIDE SEQUENCE [LARGE SCALE GENOMIC DNA]</scope>
    <source>
        <strain evidence="4 5">CCM 7228</strain>
    </source>
</reference>
<comment type="caution">
    <text evidence="4">The sequence shown here is derived from an EMBL/GenBank/DDBJ whole genome shotgun (WGS) entry which is preliminary data.</text>
</comment>